<dbReference type="RefSeq" id="WP_052371045.1">
    <property type="nucleotide sequence ID" value="NZ_BKCN01000033.1"/>
</dbReference>
<sequence length="174" mass="18957">MVDDDPIELPASGKRRGVLMIIIGVVVGLLIGGGAVYLLVSGSAKAPTDAEQTEAEAAPEEAAPDLPKIDLLVVPVRRFAVPLIDHDGDVLGYMWVDLAFEVDGPDHQSYVAARIPELRDAFLRDLNARQTTQKDKPGALDFELLRERLDAVSKQVMGPDRVLRVRITNAQRVP</sequence>
<accession>A0A5A7NBI9</accession>
<evidence type="ECO:0000313" key="2">
    <source>
        <dbReference type="EMBL" id="GER05622.1"/>
    </source>
</evidence>
<evidence type="ECO:0000256" key="1">
    <source>
        <dbReference type="SAM" id="Phobius"/>
    </source>
</evidence>
<dbReference type="EMBL" id="BKCN01000033">
    <property type="protein sequence ID" value="GER05622.1"/>
    <property type="molecule type" value="Genomic_DNA"/>
</dbReference>
<gene>
    <name evidence="2" type="ORF">JCM17846_33040</name>
</gene>
<dbReference type="Proteomes" id="UP000324996">
    <property type="component" value="Unassembled WGS sequence"/>
</dbReference>
<evidence type="ECO:0000313" key="3">
    <source>
        <dbReference type="Proteomes" id="UP000324996"/>
    </source>
</evidence>
<keyword evidence="1" id="KW-0812">Transmembrane</keyword>
<keyword evidence="1" id="KW-0472">Membrane</keyword>
<organism evidence="2 3">
    <name type="scientific">Iodidimonas nitroreducens</name>
    <dbReference type="NCBI Taxonomy" id="1236968"/>
    <lineage>
        <taxon>Bacteria</taxon>
        <taxon>Pseudomonadati</taxon>
        <taxon>Pseudomonadota</taxon>
        <taxon>Alphaproteobacteria</taxon>
        <taxon>Iodidimonadales</taxon>
        <taxon>Iodidimonadaceae</taxon>
        <taxon>Iodidimonas</taxon>
    </lineage>
</organism>
<reference evidence="2 3" key="1">
    <citation type="submission" date="2019-09" db="EMBL/GenBank/DDBJ databases">
        <title>NBRP : Genome information of microbial organism related human and environment.</title>
        <authorList>
            <person name="Hattori M."/>
            <person name="Oshima K."/>
            <person name="Inaba H."/>
            <person name="Suda W."/>
            <person name="Sakamoto M."/>
            <person name="Iino T."/>
            <person name="Kitahara M."/>
            <person name="Oshida Y."/>
            <person name="Iida T."/>
            <person name="Kudo T."/>
            <person name="Itoh T."/>
            <person name="Ohkuma M."/>
        </authorList>
    </citation>
    <scope>NUCLEOTIDE SEQUENCE [LARGE SCALE GENOMIC DNA]</scope>
    <source>
        <strain evidence="2 3">Q-1</strain>
    </source>
</reference>
<keyword evidence="1" id="KW-1133">Transmembrane helix</keyword>
<evidence type="ECO:0008006" key="4">
    <source>
        <dbReference type="Google" id="ProtNLM"/>
    </source>
</evidence>
<protein>
    <recommendedName>
        <fullName evidence="4">Flagellar protein FliL</fullName>
    </recommendedName>
</protein>
<dbReference type="AlphaFoldDB" id="A0A5A7NBI9"/>
<proteinExistence type="predicted"/>
<name>A0A5A7NBI9_9PROT</name>
<keyword evidence="3" id="KW-1185">Reference proteome</keyword>
<comment type="caution">
    <text evidence="2">The sequence shown here is derived from an EMBL/GenBank/DDBJ whole genome shotgun (WGS) entry which is preliminary data.</text>
</comment>
<feature type="transmembrane region" description="Helical" evidence="1">
    <location>
        <begin position="18"/>
        <end position="40"/>
    </location>
</feature>